<dbReference type="GO" id="GO:0005634">
    <property type="term" value="C:nucleus"/>
    <property type="evidence" value="ECO:0007669"/>
    <property type="project" value="UniProtKB-SubCell"/>
</dbReference>
<dbReference type="InterPro" id="IPR036457">
    <property type="entry name" value="PPM-type-like_dom_sf"/>
</dbReference>
<dbReference type="InterPro" id="IPR000232">
    <property type="entry name" value="HSF_DNA-bd"/>
</dbReference>
<keyword evidence="15" id="KW-0804">Transcription</keyword>
<comment type="similarity">
    <text evidence="4 21">Belongs to the HSF family.</text>
</comment>
<dbReference type="SUPFAM" id="SSF81606">
    <property type="entry name" value="PP2C-like"/>
    <property type="match status" value="1"/>
</dbReference>
<dbReference type="EMBL" id="KV017445">
    <property type="protein sequence ID" value="KZV18523.1"/>
    <property type="molecule type" value="Genomic_DNA"/>
</dbReference>
<evidence type="ECO:0000256" key="5">
    <source>
        <dbReference type="ARBA" id="ARBA00013081"/>
    </source>
</evidence>
<evidence type="ECO:0000259" key="23">
    <source>
        <dbReference type="PROSITE" id="PS51746"/>
    </source>
</evidence>
<keyword evidence="14" id="KW-0010">Activator</keyword>
<comment type="function">
    <text evidence="18">DNA-binding protein that specifically binds heat shock promoter elements (HSE) and activates transcription.</text>
</comment>
<dbReference type="Proteomes" id="UP000250235">
    <property type="component" value="Unassembled WGS sequence"/>
</dbReference>
<dbReference type="GO" id="GO:0003700">
    <property type="term" value="F:DNA-binding transcription factor activity"/>
    <property type="evidence" value="ECO:0007669"/>
    <property type="project" value="InterPro"/>
</dbReference>
<evidence type="ECO:0000256" key="17">
    <source>
        <dbReference type="ARBA" id="ARBA00023242"/>
    </source>
</evidence>
<evidence type="ECO:0000256" key="7">
    <source>
        <dbReference type="ARBA" id="ARBA00022723"/>
    </source>
</evidence>
<dbReference type="InterPro" id="IPR001932">
    <property type="entry name" value="PPM-type_phosphatase-like_dom"/>
</dbReference>
<feature type="region of interest" description="Disordered" evidence="22">
    <location>
        <begin position="641"/>
        <end position="674"/>
    </location>
</feature>
<keyword evidence="6" id="KW-0597">Phosphoprotein</keyword>
<dbReference type="GO" id="GO:0000978">
    <property type="term" value="F:RNA polymerase II cis-regulatory region sequence-specific DNA binding"/>
    <property type="evidence" value="ECO:0007669"/>
    <property type="project" value="TreeGrafter"/>
</dbReference>
<dbReference type="InterPro" id="IPR000222">
    <property type="entry name" value="PP2C_BS"/>
</dbReference>
<dbReference type="PROSITE" id="PS51746">
    <property type="entry name" value="PPM_2"/>
    <property type="match status" value="1"/>
</dbReference>
<keyword evidence="7" id="KW-0479">Metal-binding</keyword>
<dbReference type="GO" id="GO:0046872">
    <property type="term" value="F:metal ion binding"/>
    <property type="evidence" value="ECO:0007669"/>
    <property type="project" value="UniProtKB-KW"/>
</dbReference>
<keyword evidence="25" id="KW-1185">Reference proteome</keyword>
<evidence type="ECO:0000256" key="4">
    <source>
        <dbReference type="ARBA" id="ARBA00006403"/>
    </source>
</evidence>
<dbReference type="GO" id="GO:0034605">
    <property type="term" value="P:cellular response to heat"/>
    <property type="evidence" value="ECO:0007669"/>
    <property type="project" value="TreeGrafter"/>
</dbReference>
<evidence type="ECO:0000256" key="16">
    <source>
        <dbReference type="ARBA" id="ARBA00023211"/>
    </source>
</evidence>
<protein>
    <recommendedName>
        <fullName evidence="5">protein-serine/threonine phosphatase</fullName>
        <ecNumber evidence="5">3.1.3.16</ecNumber>
    </recommendedName>
    <alternativeName>
        <fullName evidence="19">Heat stress transcription factor</fullName>
    </alternativeName>
</protein>
<keyword evidence="8 20" id="KW-0378">Hydrolase</keyword>
<evidence type="ECO:0000256" key="13">
    <source>
        <dbReference type="ARBA" id="ARBA00023125"/>
    </source>
</evidence>
<keyword evidence="13" id="KW-0238">DNA-binding</keyword>
<dbReference type="EC" id="3.1.3.16" evidence="5"/>
<dbReference type="Gene3D" id="3.60.40.10">
    <property type="entry name" value="PPM-type phosphatase domain"/>
    <property type="match status" value="1"/>
</dbReference>
<evidence type="ECO:0000256" key="1">
    <source>
        <dbReference type="ARBA" id="ARBA00001936"/>
    </source>
</evidence>
<evidence type="ECO:0000313" key="25">
    <source>
        <dbReference type="Proteomes" id="UP000250235"/>
    </source>
</evidence>
<reference evidence="24 25" key="1">
    <citation type="journal article" date="2015" name="Proc. Natl. Acad. Sci. U.S.A.">
        <title>The resurrection genome of Boea hygrometrica: A blueprint for survival of dehydration.</title>
        <authorList>
            <person name="Xiao L."/>
            <person name="Yang G."/>
            <person name="Zhang L."/>
            <person name="Yang X."/>
            <person name="Zhao S."/>
            <person name="Ji Z."/>
            <person name="Zhou Q."/>
            <person name="Hu M."/>
            <person name="Wang Y."/>
            <person name="Chen M."/>
            <person name="Xu Y."/>
            <person name="Jin H."/>
            <person name="Xiao X."/>
            <person name="Hu G."/>
            <person name="Bao F."/>
            <person name="Hu Y."/>
            <person name="Wan P."/>
            <person name="Li L."/>
            <person name="Deng X."/>
            <person name="Kuang T."/>
            <person name="Xiang C."/>
            <person name="Zhu J.K."/>
            <person name="Oliver M.J."/>
            <person name="He Y."/>
        </authorList>
    </citation>
    <scope>NUCLEOTIDE SEQUENCE [LARGE SCALE GENOMIC DNA]</scope>
    <source>
        <strain evidence="25">cv. XS01</strain>
    </source>
</reference>
<evidence type="ECO:0000256" key="20">
    <source>
        <dbReference type="RuleBase" id="RU003465"/>
    </source>
</evidence>
<evidence type="ECO:0000256" key="6">
    <source>
        <dbReference type="ARBA" id="ARBA00022553"/>
    </source>
</evidence>
<keyword evidence="16" id="KW-0464">Manganese</keyword>
<comment type="cofactor">
    <cofactor evidence="2">
        <name>Mg(2+)</name>
        <dbReference type="ChEBI" id="CHEBI:18420"/>
    </cofactor>
</comment>
<sequence length="674" mass="76286">MKLPFSSKDVLEDVSIGVAAIFDGHGGKEASELASRKILDYLFLHVVFIEYGRLRLISKNNSGSHTLRQEGTSPGSETRHKILEEALLRTIQDIELEFNQEASEKGYVSGCTAIIVLLVDGQFFIANIGDSKALLCSGQNQTPYHTGSTLVKNLVVEELTRDHHPDREDEKARITAAGGIVSWWGVPRVNGILAISRAIGDVQFKRYGVIADPEVVGWRCFKPENRYLVLASDGVFEVFTPQNVCDLLHGKTPESSSEFVATTSLADRISRKAFKAGSTDNLSVIVISILNNTLNYRQIGSSSIRPTSLNYSFRVKEEYPSWQQPIADTPPAQPTEYGAAVGHPRPIEGLHEMGPPPFLTKTYDMVDDPNTNHIVSWSRGGHSFVVWDPHSFSTNVLSNYFKHNNFSSFVRQLNTYGFRKTDPDRWEFTNEAFLEGQKHLLRNIRRRKAPAQSVPPQQDNAEPCVEVGRFGVDGEIDRLTRDKHVLMMELVKLRQQQQTTRAYLQQMELRLQGTERKQQQMMSFLARAMQNPEFIHQLVQHKEKRKQLEDAVSKKRRRPIEYGESSRTNKGKTPIKAEPLDLGDSDGYFQVSELEALALEMQGFGKPKREHEDADERELTELGSYDKELDDGFWEELLNERFDQEQGTSKKEEEEEEDVNCLADRLGILGSSPQ</sequence>
<dbReference type="PROSITE" id="PS01032">
    <property type="entry name" value="PPM_1"/>
    <property type="match status" value="1"/>
</dbReference>
<comment type="subcellular location">
    <subcellularLocation>
        <location evidence="3">Nucleus</location>
    </subcellularLocation>
</comment>
<dbReference type="Pfam" id="PF00481">
    <property type="entry name" value="PP2C"/>
    <property type="match status" value="1"/>
</dbReference>
<keyword evidence="10 20" id="KW-0904">Protein phosphatase</keyword>
<evidence type="ECO:0000256" key="12">
    <source>
        <dbReference type="ARBA" id="ARBA00023016"/>
    </source>
</evidence>
<evidence type="ECO:0000313" key="24">
    <source>
        <dbReference type="EMBL" id="KZV18523.1"/>
    </source>
</evidence>
<comment type="cofactor">
    <cofactor evidence="1">
        <name>Mn(2+)</name>
        <dbReference type="ChEBI" id="CHEBI:29035"/>
    </cofactor>
</comment>
<keyword evidence="11" id="KW-0805">Transcription regulation</keyword>
<dbReference type="GO" id="GO:0006357">
    <property type="term" value="P:regulation of transcription by RNA polymerase II"/>
    <property type="evidence" value="ECO:0007669"/>
    <property type="project" value="TreeGrafter"/>
</dbReference>
<dbReference type="PRINTS" id="PR00056">
    <property type="entry name" value="HSFDOMAIN"/>
</dbReference>
<evidence type="ECO:0000256" key="3">
    <source>
        <dbReference type="ARBA" id="ARBA00004123"/>
    </source>
</evidence>
<gene>
    <name evidence="24" type="ORF">F511_21702</name>
</gene>
<dbReference type="AlphaFoldDB" id="A0A2Z7AA32"/>
<keyword evidence="17" id="KW-0539">Nucleus</keyword>
<comment type="similarity">
    <text evidence="20">Belongs to the PP2C family.</text>
</comment>
<evidence type="ECO:0000256" key="10">
    <source>
        <dbReference type="ARBA" id="ARBA00022912"/>
    </source>
</evidence>
<dbReference type="InterPro" id="IPR036388">
    <property type="entry name" value="WH-like_DNA-bd_sf"/>
</dbReference>
<dbReference type="InterPro" id="IPR036390">
    <property type="entry name" value="WH_DNA-bd_sf"/>
</dbReference>
<feature type="region of interest" description="Disordered" evidence="22">
    <location>
        <begin position="545"/>
        <end position="583"/>
    </location>
</feature>
<dbReference type="CDD" id="cd00143">
    <property type="entry name" value="PP2Cc"/>
    <property type="match status" value="1"/>
</dbReference>
<dbReference type="GO" id="GO:0004722">
    <property type="term" value="F:protein serine/threonine phosphatase activity"/>
    <property type="evidence" value="ECO:0007669"/>
    <property type="project" value="UniProtKB-EC"/>
</dbReference>
<keyword evidence="12" id="KW-0346">Stress response</keyword>
<evidence type="ECO:0000256" key="2">
    <source>
        <dbReference type="ARBA" id="ARBA00001946"/>
    </source>
</evidence>
<keyword evidence="9" id="KW-0460">Magnesium</keyword>
<dbReference type="Gene3D" id="1.10.10.10">
    <property type="entry name" value="Winged helix-like DNA-binding domain superfamily/Winged helix DNA-binding domain"/>
    <property type="match status" value="1"/>
</dbReference>
<evidence type="ECO:0000256" key="19">
    <source>
        <dbReference type="ARBA" id="ARBA00081483"/>
    </source>
</evidence>
<feature type="compositionally biased region" description="Basic and acidic residues" evidence="22">
    <location>
        <begin position="641"/>
        <end position="652"/>
    </location>
</feature>
<dbReference type="SMART" id="SM00415">
    <property type="entry name" value="HSF"/>
    <property type="match status" value="1"/>
</dbReference>
<evidence type="ECO:0000256" key="14">
    <source>
        <dbReference type="ARBA" id="ARBA00023159"/>
    </source>
</evidence>
<evidence type="ECO:0000256" key="9">
    <source>
        <dbReference type="ARBA" id="ARBA00022842"/>
    </source>
</evidence>
<dbReference type="PANTHER" id="PTHR10015">
    <property type="entry name" value="HEAT SHOCK TRANSCRIPTION FACTOR"/>
    <property type="match status" value="1"/>
</dbReference>
<name>A0A2Z7AA32_9LAMI</name>
<evidence type="ECO:0000256" key="22">
    <source>
        <dbReference type="SAM" id="MobiDB-lite"/>
    </source>
</evidence>
<evidence type="ECO:0000256" key="11">
    <source>
        <dbReference type="ARBA" id="ARBA00023015"/>
    </source>
</evidence>
<dbReference type="SUPFAM" id="SSF46785">
    <property type="entry name" value="Winged helix' DNA-binding domain"/>
    <property type="match status" value="1"/>
</dbReference>
<evidence type="ECO:0000256" key="21">
    <source>
        <dbReference type="RuleBase" id="RU004020"/>
    </source>
</evidence>
<dbReference type="SMART" id="SM00332">
    <property type="entry name" value="PP2Cc"/>
    <property type="match status" value="1"/>
</dbReference>
<dbReference type="OrthoDB" id="60033at2759"/>
<evidence type="ECO:0000256" key="15">
    <source>
        <dbReference type="ARBA" id="ARBA00023163"/>
    </source>
</evidence>
<evidence type="ECO:0000256" key="8">
    <source>
        <dbReference type="ARBA" id="ARBA00022801"/>
    </source>
</evidence>
<dbReference type="Pfam" id="PF00447">
    <property type="entry name" value="HSF_DNA-bind"/>
    <property type="match status" value="1"/>
</dbReference>
<evidence type="ECO:0000256" key="18">
    <source>
        <dbReference type="ARBA" id="ARBA00055747"/>
    </source>
</evidence>
<dbReference type="PANTHER" id="PTHR10015:SF322">
    <property type="entry name" value="HEAT STRESS TRANSCRIPTION FACTOR A-7A"/>
    <property type="match status" value="1"/>
</dbReference>
<organism evidence="24 25">
    <name type="scientific">Dorcoceras hygrometricum</name>
    <dbReference type="NCBI Taxonomy" id="472368"/>
    <lineage>
        <taxon>Eukaryota</taxon>
        <taxon>Viridiplantae</taxon>
        <taxon>Streptophyta</taxon>
        <taxon>Embryophyta</taxon>
        <taxon>Tracheophyta</taxon>
        <taxon>Spermatophyta</taxon>
        <taxon>Magnoliopsida</taxon>
        <taxon>eudicotyledons</taxon>
        <taxon>Gunneridae</taxon>
        <taxon>Pentapetalae</taxon>
        <taxon>asterids</taxon>
        <taxon>lamiids</taxon>
        <taxon>Lamiales</taxon>
        <taxon>Gesneriaceae</taxon>
        <taxon>Didymocarpoideae</taxon>
        <taxon>Trichosporeae</taxon>
        <taxon>Loxocarpinae</taxon>
        <taxon>Dorcoceras</taxon>
    </lineage>
</organism>
<dbReference type="FunFam" id="1.10.10.10:FF:000057">
    <property type="entry name" value="Heat shock transcription factor 1"/>
    <property type="match status" value="1"/>
</dbReference>
<accession>A0A2Z7AA32</accession>
<proteinExistence type="inferred from homology"/>
<feature type="domain" description="PPM-type phosphatase" evidence="23">
    <location>
        <begin position="1"/>
        <end position="289"/>
    </location>
</feature>